<organism evidence="2 3">
    <name type="scientific">Rhizophagus irregularis</name>
    <dbReference type="NCBI Taxonomy" id="588596"/>
    <lineage>
        <taxon>Eukaryota</taxon>
        <taxon>Fungi</taxon>
        <taxon>Fungi incertae sedis</taxon>
        <taxon>Mucoromycota</taxon>
        <taxon>Glomeromycotina</taxon>
        <taxon>Glomeromycetes</taxon>
        <taxon>Glomerales</taxon>
        <taxon>Glomeraceae</taxon>
        <taxon>Rhizophagus</taxon>
    </lineage>
</organism>
<feature type="coiled-coil region" evidence="1">
    <location>
        <begin position="237"/>
        <end position="295"/>
    </location>
</feature>
<name>A0A916DYH1_9GLOM</name>
<protein>
    <submittedName>
        <fullName evidence="2">Uncharacterized protein</fullName>
    </submittedName>
</protein>
<proteinExistence type="predicted"/>
<gene>
    <name evidence="2" type="ORF">CHRIB12_LOCUS1189</name>
</gene>
<comment type="caution">
    <text evidence="2">The sequence shown here is derived from an EMBL/GenBank/DDBJ whole genome shotgun (WGS) entry which is preliminary data.</text>
</comment>
<dbReference type="Proteomes" id="UP000684084">
    <property type="component" value="Unassembled WGS sequence"/>
</dbReference>
<evidence type="ECO:0000313" key="2">
    <source>
        <dbReference type="EMBL" id="CAB5305383.1"/>
    </source>
</evidence>
<sequence length="308" mass="36116">MEEETLKQYMNEYYRGFTGFELEHLEDFAKCLKEYKEFNLADYEIAHLDNDILFPPGDIKIGVRDARTTSKSNISKKILMDIAVFTMKMGGENIKRILEKILLEKSRNDATTKDATGENTTEKEIDRELITIFVKEHMFLFYKDFDHFEKQHIDDFVTAIKNKERVNLVNYETEHLDEDLLIRRGRTPQGVRDKEKKMGVDVIKDNLMDIAAFTIKKSAAITTKILISLGYDHFENLQTKDAAVEELRKTKDKLNSLIAKHKEDKEKIDDLEKEKKIAEERIRSLENEVIKLKESEKKKITRENTISR</sequence>
<accession>A0A916DYH1</accession>
<dbReference type="VEuPathDB" id="FungiDB:RhiirFUN_013944"/>
<keyword evidence="1" id="KW-0175">Coiled coil</keyword>
<dbReference type="OrthoDB" id="2378716at2759"/>
<evidence type="ECO:0000313" key="3">
    <source>
        <dbReference type="Proteomes" id="UP000684084"/>
    </source>
</evidence>
<dbReference type="EMBL" id="CAGKOT010000001">
    <property type="protein sequence ID" value="CAB5305383.1"/>
    <property type="molecule type" value="Genomic_DNA"/>
</dbReference>
<reference evidence="2" key="1">
    <citation type="submission" date="2020-05" db="EMBL/GenBank/DDBJ databases">
        <authorList>
            <person name="Rincon C."/>
            <person name="Sanders R I."/>
            <person name="Robbins C."/>
            <person name="Chaturvedi A."/>
        </authorList>
    </citation>
    <scope>NUCLEOTIDE SEQUENCE</scope>
    <source>
        <strain evidence="2">CHB12</strain>
    </source>
</reference>
<evidence type="ECO:0000256" key="1">
    <source>
        <dbReference type="SAM" id="Coils"/>
    </source>
</evidence>
<dbReference type="AlphaFoldDB" id="A0A916DYH1"/>